<keyword evidence="8" id="KW-1185">Reference proteome</keyword>
<organism evidence="7 8">
    <name type="scientific">Penicilliopsis zonata CBS 506.65</name>
    <dbReference type="NCBI Taxonomy" id="1073090"/>
    <lineage>
        <taxon>Eukaryota</taxon>
        <taxon>Fungi</taxon>
        <taxon>Dikarya</taxon>
        <taxon>Ascomycota</taxon>
        <taxon>Pezizomycotina</taxon>
        <taxon>Eurotiomycetes</taxon>
        <taxon>Eurotiomycetidae</taxon>
        <taxon>Eurotiales</taxon>
        <taxon>Aspergillaceae</taxon>
        <taxon>Penicilliopsis</taxon>
    </lineage>
</organism>
<dbReference type="InterPro" id="IPR015422">
    <property type="entry name" value="PyrdxlP-dep_Trfase_small"/>
</dbReference>
<dbReference type="PRINTS" id="PR00753">
    <property type="entry name" value="ACCSYNTHASE"/>
</dbReference>
<feature type="domain" description="Aminotransferase class I/classII large" evidence="6">
    <location>
        <begin position="31"/>
        <end position="404"/>
    </location>
</feature>
<evidence type="ECO:0000256" key="4">
    <source>
        <dbReference type="ARBA" id="ARBA00022679"/>
    </source>
</evidence>
<dbReference type="GO" id="GO:0030170">
    <property type="term" value="F:pyridoxal phosphate binding"/>
    <property type="evidence" value="ECO:0007669"/>
    <property type="project" value="InterPro"/>
</dbReference>
<sequence>MLSNRMQKNVDSFMPKIAVQVAQRSADVPPIDLGTAENRLIRHEMVEIIKQAIQDNLTVADLSYQKGFAGDPRLQAALAHLFSTRFHALVPVQASEVVVGPGGGAIIDSFAFSVGDVGDAMLVLAPYWSGFSFQFEVRPDVTIIPVHVSCDDPGEIAGMLETALAEQTRAGRRVRAVVGCNPHNPLGQCFTRDVLTALLLFCQARELHYLSDEVYALSTYESEDCPAPEPFTSVLALDLPALGVDVSRVHMAWSISKDLACNGLRLGTFVSRNPQVALAVALGANTQVSALTAIAMTSLLTNEAQLEQILKLSRTRLQTAYAAMRRFLRAHEMEYIPAWAGMYVWARLDKTITTWEQETALQKRLADHGVAVSAGRSYSSQQPGWYRLSFALEGDALAEGLRRIEAACV</sequence>
<gene>
    <name evidence="7" type="ORF">ASPZODRAFT_26546</name>
</gene>
<dbReference type="Gene3D" id="3.90.1150.10">
    <property type="entry name" value="Aspartate Aminotransferase, domain 1"/>
    <property type="match status" value="1"/>
</dbReference>
<keyword evidence="5" id="KW-0663">Pyridoxal phosphate</keyword>
<dbReference type="STRING" id="1073090.A0A1L9SFQ8"/>
<reference evidence="8" key="1">
    <citation type="journal article" date="2017" name="Genome Biol.">
        <title>Comparative genomics reveals high biological diversity and specific adaptations in the industrially and medically important fungal genus Aspergillus.</title>
        <authorList>
            <person name="de Vries R.P."/>
            <person name="Riley R."/>
            <person name="Wiebenga A."/>
            <person name="Aguilar-Osorio G."/>
            <person name="Amillis S."/>
            <person name="Uchima C.A."/>
            <person name="Anderluh G."/>
            <person name="Asadollahi M."/>
            <person name="Askin M."/>
            <person name="Barry K."/>
            <person name="Battaglia E."/>
            <person name="Bayram O."/>
            <person name="Benocci T."/>
            <person name="Braus-Stromeyer S.A."/>
            <person name="Caldana C."/>
            <person name="Canovas D."/>
            <person name="Cerqueira G.C."/>
            <person name="Chen F."/>
            <person name="Chen W."/>
            <person name="Choi C."/>
            <person name="Clum A."/>
            <person name="Dos Santos R.A."/>
            <person name="Damasio A.R."/>
            <person name="Diallinas G."/>
            <person name="Emri T."/>
            <person name="Fekete E."/>
            <person name="Flipphi M."/>
            <person name="Freyberg S."/>
            <person name="Gallo A."/>
            <person name="Gournas C."/>
            <person name="Habgood R."/>
            <person name="Hainaut M."/>
            <person name="Harispe M.L."/>
            <person name="Henrissat B."/>
            <person name="Hilden K.S."/>
            <person name="Hope R."/>
            <person name="Hossain A."/>
            <person name="Karabika E."/>
            <person name="Karaffa L."/>
            <person name="Karanyi Z."/>
            <person name="Krasevec N."/>
            <person name="Kuo A."/>
            <person name="Kusch H."/>
            <person name="LaButti K."/>
            <person name="Lagendijk E.L."/>
            <person name="Lapidus A."/>
            <person name="Levasseur A."/>
            <person name="Lindquist E."/>
            <person name="Lipzen A."/>
            <person name="Logrieco A.F."/>
            <person name="MacCabe A."/>
            <person name="Maekelae M.R."/>
            <person name="Malavazi I."/>
            <person name="Melin P."/>
            <person name="Meyer V."/>
            <person name="Mielnichuk N."/>
            <person name="Miskei M."/>
            <person name="Molnar A.P."/>
            <person name="Mule G."/>
            <person name="Ngan C.Y."/>
            <person name="Orejas M."/>
            <person name="Orosz E."/>
            <person name="Ouedraogo J.P."/>
            <person name="Overkamp K.M."/>
            <person name="Park H.-S."/>
            <person name="Perrone G."/>
            <person name="Piumi F."/>
            <person name="Punt P.J."/>
            <person name="Ram A.F."/>
            <person name="Ramon A."/>
            <person name="Rauscher S."/>
            <person name="Record E."/>
            <person name="Riano-Pachon D.M."/>
            <person name="Robert V."/>
            <person name="Roehrig J."/>
            <person name="Ruller R."/>
            <person name="Salamov A."/>
            <person name="Salih N.S."/>
            <person name="Samson R.A."/>
            <person name="Sandor E."/>
            <person name="Sanguinetti M."/>
            <person name="Schuetze T."/>
            <person name="Sepcic K."/>
            <person name="Shelest E."/>
            <person name="Sherlock G."/>
            <person name="Sophianopoulou V."/>
            <person name="Squina F.M."/>
            <person name="Sun H."/>
            <person name="Susca A."/>
            <person name="Todd R.B."/>
            <person name="Tsang A."/>
            <person name="Unkles S.E."/>
            <person name="van de Wiele N."/>
            <person name="van Rossen-Uffink D."/>
            <person name="Oliveira J.V."/>
            <person name="Vesth T.C."/>
            <person name="Visser J."/>
            <person name="Yu J.-H."/>
            <person name="Zhou M."/>
            <person name="Andersen M.R."/>
            <person name="Archer D.B."/>
            <person name="Baker S.E."/>
            <person name="Benoit I."/>
            <person name="Brakhage A.A."/>
            <person name="Braus G.H."/>
            <person name="Fischer R."/>
            <person name="Frisvad J.C."/>
            <person name="Goldman G.H."/>
            <person name="Houbraken J."/>
            <person name="Oakley B."/>
            <person name="Pocsi I."/>
            <person name="Scazzocchio C."/>
            <person name="Seiboth B."/>
            <person name="vanKuyk P.A."/>
            <person name="Wortman J."/>
            <person name="Dyer P.S."/>
            <person name="Grigoriev I.V."/>
        </authorList>
    </citation>
    <scope>NUCLEOTIDE SEQUENCE [LARGE SCALE GENOMIC DNA]</scope>
    <source>
        <strain evidence="8">CBS 506.65</strain>
    </source>
</reference>
<dbReference type="InterPro" id="IPR015421">
    <property type="entry name" value="PyrdxlP-dep_Trfase_major"/>
</dbReference>
<dbReference type="Gene3D" id="3.40.640.10">
    <property type="entry name" value="Type I PLP-dependent aspartate aminotransferase-like (Major domain)"/>
    <property type="match status" value="1"/>
</dbReference>
<evidence type="ECO:0000256" key="1">
    <source>
        <dbReference type="ARBA" id="ARBA00001933"/>
    </source>
</evidence>
<keyword evidence="3" id="KW-0032">Aminotransferase</keyword>
<keyword evidence="4" id="KW-0808">Transferase</keyword>
<dbReference type="CDD" id="cd00609">
    <property type="entry name" value="AAT_like"/>
    <property type="match status" value="1"/>
</dbReference>
<dbReference type="PANTHER" id="PTHR43795">
    <property type="entry name" value="BIFUNCTIONAL ASPARTATE AMINOTRANSFERASE AND GLUTAMATE/ASPARTATE-PREPHENATE AMINOTRANSFERASE-RELATED"/>
    <property type="match status" value="1"/>
</dbReference>
<evidence type="ECO:0000313" key="8">
    <source>
        <dbReference type="Proteomes" id="UP000184188"/>
    </source>
</evidence>
<dbReference type="PANTHER" id="PTHR43795:SF32">
    <property type="entry name" value="AMINOTRANSFERASE GLII-RELATED"/>
    <property type="match status" value="1"/>
</dbReference>
<dbReference type="Proteomes" id="UP000184188">
    <property type="component" value="Unassembled WGS sequence"/>
</dbReference>
<dbReference type="InterPro" id="IPR015424">
    <property type="entry name" value="PyrdxlP-dep_Trfase"/>
</dbReference>
<dbReference type="GeneID" id="34614518"/>
<evidence type="ECO:0000313" key="7">
    <source>
        <dbReference type="EMBL" id="OJJ45953.1"/>
    </source>
</evidence>
<dbReference type="OrthoDB" id="1077582at2759"/>
<dbReference type="EMBL" id="KV878344">
    <property type="protein sequence ID" value="OJJ45953.1"/>
    <property type="molecule type" value="Genomic_DNA"/>
</dbReference>
<dbReference type="Pfam" id="PF00155">
    <property type="entry name" value="Aminotran_1_2"/>
    <property type="match status" value="1"/>
</dbReference>
<evidence type="ECO:0000256" key="3">
    <source>
        <dbReference type="ARBA" id="ARBA00022576"/>
    </source>
</evidence>
<comment type="cofactor">
    <cofactor evidence="1">
        <name>pyridoxal 5'-phosphate</name>
        <dbReference type="ChEBI" id="CHEBI:597326"/>
    </cofactor>
</comment>
<comment type="similarity">
    <text evidence="2">Belongs to the class-I pyridoxal-phosphate-dependent aminotransferase family.</text>
</comment>
<evidence type="ECO:0000256" key="5">
    <source>
        <dbReference type="ARBA" id="ARBA00022898"/>
    </source>
</evidence>
<evidence type="ECO:0000256" key="2">
    <source>
        <dbReference type="ARBA" id="ARBA00007441"/>
    </source>
</evidence>
<dbReference type="InterPro" id="IPR004839">
    <property type="entry name" value="Aminotransferase_I/II_large"/>
</dbReference>
<dbReference type="VEuPathDB" id="FungiDB:ASPZODRAFT_26546"/>
<protein>
    <recommendedName>
        <fullName evidence="6">Aminotransferase class I/classII large domain-containing protein</fullName>
    </recommendedName>
</protein>
<dbReference type="InterPro" id="IPR050478">
    <property type="entry name" value="Ethylene_sulfur-biosynth"/>
</dbReference>
<dbReference type="RefSeq" id="XP_022580463.1">
    <property type="nucleotide sequence ID" value="XM_022728054.1"/>
</dbReference>
<evidence type="ECO:0000259" key="6">
    <source>
        <dbReference type="Pfam" id="PF00155"/>
    </source>
</evidence>
<proteinExistence type="inferred from homology"/>
<dbReference type="GO" id="GO:0006520">
    <property type="term" value="P:amino acid metabolic process"/>
    <property type="evidence" value="ECO:0007669"/>
    <property type="project" value="TreeGrafter"/>
</dbReference>
<name>A0A1L9SFQ8_9EURO</name>
<dbReference type="SUPFAM" id="SSF53383">
    <property type="entry name" value="PLP-dependent transferases"/>
    <property type="match status" value="1"/>
</dbReference>
<dbReference type="AlphaFoldDB" id="A0A1L9SFQ8"/>
<accession>A0A1L9SFQ8</accession>
<dbReference type="GO" id="GO:0008483">
    <property type="term" value="F:transaminase activity"/>
    <property type="evidence" value="ECO:0007669"/>
    <property type="project" value="UniProtKB-KW"/>
</dbReference>